<dbReference type="Proteomes" id="UP001629113">
    <property type="component" value="Unassembled WGS sequence"/>
</dbReference>
<dbReference type="EMBL" id="JBFCZG010000006">
    <property type="protein sequence ID" value="KAL3421577.1"/>
    <property type="molecule type" value="Genomic_DNA"/>
</dbReference>
<protein>
    <submittedName>
        <fullName evidence="3">Uncharacterized protein</fullName>
    </submittedName>
</protein>
<feature type="compositionally biased region" description="Polar residues" evidence="2">
    <location>
        <begin position="225"/>
        <end position="241"/>
    </location>
</feature>
<reference evidence="3 4" key="1">
    <citation type="submission" date="2024-06" db="EMBL/GenBank/DDBJ databases">
        <title>Complete genome of Phlyctema vagabunda strain 19-DSS-EL-015.</title>
        <authorList>
            <person name="Fiorenzani C."/>
        </authorList>
    </citation>
    <scope>NUCLEOTIDE SEQUENCE [LARGE SCALE GENOMIC DNA]</scope>
    <source>
        <strain evidence="3 4">19-DSS-EL-015</strain>
    </source>
</reference>
<feature type="region of interest" description="Disordered" evidence="2">
    <location>
        <begin position="130"/>
        <end position="151"/>
    </location>
</feature>
<evidence type="ECO:0000256" key="1">
    <source>
        <dbReference type="SAM" id="Coils"/>
    </source>
</evidence>
<feature type="coiled-coil region" evidence="1">
    <location>
        <begin position="907"/>
        <end position="934"/>
    </location>
</feature>
<feature type="compositionally biased region" description="Low complexity" evidence="2">
    <location>
        <begin position="675"/>
        <end position="687"/>
    </location>
</feature>
<proteinExistence type="predicted"/>
<evidence type="ECO:0000313" key="4">
    <source>
        <dbReference type="Proteomes" id="UP001629113"/>
    </source>
</evidence>
<feature type="compositionally biased region" description="Polar residues" evidence="2">
    <location>
        <begin position="547"/>
        <end position="559"/>
    </location>
</feature>
<feature type="region of interest" description="Disordered" evidence="2">
    <location>
        <begin position="1109"/>
        <end position="1158"/>
    </location>
</feature>
<evidence type="ECO:0000256" key="2">
    <source>
        <dbReference type="SAM" id="MobiDB-lite"/>
    </source>
</evidence>
<feature type="compositionally biased region" description="Acidic residues" evidence="2">
    <location>
        <begin position="1111"/>
        <end position="1122"/>
    </location>
</feature>
<feature type="region of interest" description="Disordered" evidence="2">
    <location>
        <begin position="667"/>
        <end position="687"/>
    </location>
</feature>
<keyword evidence="4" id="KW-1185">Reference proteome</keyword>
<accession>A0ABR4PE72</accession>
<gene>
    <name evidence="3" type="ORF">PVAG01_08023</name>
</gene>
<comment type="caution">
    <text evidence="3">The sequence shown here is derived from an EMBL/GenBank/DDBJ whole genome shotgun (WGS) entry which is preliminary data.</text>
</comment>
<sequence>MSVENTPQLPVVPASVPSRFGFFSRLLAPAIPKESDSDTLTATNESKPEQQDLQQAQLTDFGGLPGAISQTAVSTSRNEIFRISPFAATTEVEYEKNLQGNLSDNFEHFRDVLVPPAKNGEVLNRLPGKAEPIESSASQSTKSSASKNQGGVDSLAAAADFRGRLNGSELSSVSAMRISSSLQPAAALPTTASAIRDRINARVPIAGIYNNRVPITLNRNDERASATTTRSLNRSQSSASTALRDRLATRQPIPARSAHHDKHMARVRTSSAGTKIEQSKIQASEQEPAAPGIRNLNGDFSPKAALNPTSGRESPDTTLVAKTGTVPHASKSLAFVVSSVVAVNTATGSLRDRLAARQPISSPYAQSPITVSWRTPAGGQSPVPNRFAVSRPQARQNVEATVIPTADEPPTPKGSLGPGESPETSVLGNAIPLTSGPAAPIPSRGVFNRFFGARSTTPDPAVLPSETPQDQPSRFIIQEGSSSSLHSVASQVVIVNTVTTALRERMAARVPISASQPLLASRAALRPIPQKAQSIPKETAKPEIRTSRATRGSGLNSNPVDAIPASEPSKEATRKDELEPADVIPVAELLKPPINLTPSTSRPQTPEYTTKSTEIASSDQATSLAGRIRKFDLPEEPKSPIMPVAALTVKQRLEMFQSGIEKRTLVETKSQEQLRPSSRKSNVSSISRGELSDFAEDVSPILHSKRSKNTLRDPDLEAMEEIARLNAQILAASVPIKINTNVAPISSGPKPPLKMTEDEKAMAEIARINAEIMANAESQAKATESTPQESLVSKWLFSAAKPVTKVLSEDELAMQEISRLNAEIIAAEKASHVPSPETPRAKASFSNLLTPPTTPLRGGLPSDKEKALQEMDRLNTELLAAQFPLPPVSKPDVAKVDSIPDIPIKSNKAALSDEEKAKEEVARLNAEIMAAASIAEKFRPASKRKPGRTVSMGLFPTISAQPRTPKAPREEKARKSASRSRVESVAAVTTSERPPAKGFFSRIMVKTNQPVPKPRITSVDEETSEEIARLNAEVLVEIRNSKDVSQNAITQSKVANVLGMEALNKARVEEKKNKQVLSEGYKGMSTELVEVIQTREKLAQLNTDMTAENFSDLESEAEDDSYIEQTSDYPISNVSTNNERTENESNNQPTSNMPSISPKPKYDLAYFEELAKERAHEEITRMKAEARTTHPEAFTSLPTVDEEDEALTAEDLEVLGACEELAIMKAEMEAEDLNEWEFSEYGRKGSVGSSSFRGSDNSTLRTSMSESVCLKDPVLKPLWSAEGIPMSSRIKLLNRGLEGLMRDLRVVGL</sequence>
<feature type="compositionally biased region" description="Polar residues" evidence="2">
    <location>
        <begin position="596"/>
        <end position="623"/>
    </location>
</feature>
<feature type="region of interest" description="Disordered" evidence="2">
    <location>
        <begin position="529"/>
        <end position="623"/>
    </location>
</feature>
<organism evidence="3 4">
    <name type="scientific">Phlyctema vagabunda</name>
    <dbReference type="NCBI Taxonomy" id="108571"/>
    <lineage>
        <taxon>Eukaryota</taxon>
        <taxon>Fungi</taxon>
        <taxon>Dikarya</taxon>
        <taxon>Ascomycota</taxon>
        <taxon>Pezizomycotina</taxon>
        <taxon>Leotiomycetes</taxon>
        <taxon>Helotiales</taxon>
        <taxon>Dermateaceae</taxon>
        <taxon>Phlyctema</taxon>
    </lineage>
</organism>
<name>A0ABR4PE72_9HELO</name>
<feature type="region of interest" description="Disordered" evidence="2">
    <location>
        <begin position="370"/>
        <end position="438"/>
    </location>
</feature>
<feature type="region of interest" description="Disordered" evidence="2">
    <location>
        <begin position="220"/>
        <end position="317"/>
    </location>
</feature>
<feature type="region of interest" description="Disordered" evidence="2">
    <location>
        <begin position="831"/>
        <end position="862"/>
    </location>
</feature>
<feature type="compositionally biased region" description="Basic and acidic residues" evidence="2">
    <location>
        <begin position="568"/>
        <end position="578"/>
    </location>
</feature>
<evidence type="ECO:0000313" key="3">
    <source>
        <dbReference type="EMBL" id="KAL3421577.1"/>
    </source>
</evidence>
<feature type="compositionally biased region" description="Low complexity" evidence="2">
    <location>
        <begin position="135"/>
        <end position="147"/>
    </location>
</feature>
<keyword evidence="1" id="KW-0175">Coiled coil</keyword>
<feature type="compositionally biased region" description="Basic residues" evidence="2">
    <location>
        <begin position="257"/>
        <end position="266"/>
    </location>
</feature>
<feature type="region of interest" description="Disordered" evidence="2">
    <location>
        <begin position="958"/>
        <end position="990"/>
    </location>
</feature>